<evidence type="ECO:0000256" key="1">
    <source>
        <dbReference type="ARBA" id="ARBA00002190"/>
    </source>
</evidence>
<evidence type="ECO:0000256" key="2">
    <source>
        <dbReference type="ARBA" id="ARBA00010961"/>
    </source>
</evidence>
<keyword evidence="6" id="KW-0814">Transposable element</keyword>
<reference evidence="7 8" key="1">
    <citation type="journal article" date="2011" name="J. Bacteriol.">
        <title>Genome Sequence of the Ruminal Bacterium Megasphaera elsdenii.</title>
        <authorList>
            <person name="Marx H."/>
            <person name="Graf A.B."/>
            <person name="Tatto N."/>
            <person name="Thallinger G.G."/>
            <person name="Mattanovich D."/>
            <person name="Sauer M."/>
        </authorList>
    </citation>
    <scope>NUCLEOTIDE SEQUENCE [LARGE SCALE GENOMIC DNA]</scope>
    <source>
        <strain evidence="7 8">DSM 20460</strain>
    </source>
</reference>
<keyword evidence="8" id="KW-1185">Reference proteome</keyword>
<dbReference type="PANTHER" id="PTHR33217:SF7">
    <property type="entry name" value="TRANSPOSASE FOR INSERTION SEQUENCE ELEMENT IS1081"/>
    <property type="match status" value="1"/>
</dbReference>
<dbReference type="GO" id="GO:0003677">
    <property type="term" value="F:DNA binding"/>
    <property type="evidence" value="ECO:0007669"/>
    <property type="project" value="UniProtKB-UniRule"/>
</dbReference>
<keyword evidence="5 6" id="KW-0233">DNA recombination</keyword>
<dbReference type="KEGG" id="med:MELS_0824"/>
<keyword evidence="4 6" id="KW-0238">DNA-binding</keyword>
<dbReference type="GO" id="GO:0004803">
    <property type="term" value="F:transposase activity"/>
    <property type="evidence" value="ECO:0007669"/>
    <property type="project" value="UniProtKB-UniRule"/>
</dbReference>
<dbReference type="PANTHER" id="PTHR33217">
    <property type="entry name" value="TRANSPOSASE FOR INSERTION SEQUENCE ELEMENT IS1081"/>
    <property type="match status" value="1"/>
</dbReference>
<keyword evidence="3 6" id="KW-0815">Transposition</keyword>
<organism evidence="7 8">
    <name type="scientific">Megasphaera elsdenii DSM 20460</name>
    <dbReference type="NCBI Taxonomy" id="1064535"/>
    <lineage>
        <taxon>Bacteria</taxon>
        <taxon>Bacillati</taxon>
        <taxon>Bacillota</taxon>
        <taxon>Negativicutes</taxon>
        <taxon>Veillonellales</taxon>
        <taxon>Veillonellaceae</taxon>
        <taxon>Megasphaera</taxon>
    </lineage>
</organism>
<proteinExistence type="inferred from homology"/>
<dbReference type="HOGENOM" id="CLU_1813516_0_0_9"/>
<evidence type="ECO:0000256" key="6">
    <source>
        <dbReference type="RuleBase" id="RU365089"/>
    </source>
</evidence>
<dbReference type="InterPro" id="IPR001207">
    <property type="entry name" value="Transposase_mutator"/>
</dbReference>
<evidence type="ECO:0000256" key="5">
    <source>
        <dbReference type="ARBA" id="ARBA00023172"/>
    </source>
</evidence>
<dbReference type="GO" id="GO:0006313">
    <property type="term" value="P:DNA transposition"/>
    <property type="evidence" value="ECO:0007669"/>
    <property type="project" value="UniProtKB-UniRule"/>
</dbReference>
<dbReference type="Pfam" id="PF00872">
    <property type="entry name" value="Transposase_mut"/>
    <property type="match status" value="2"/>
</dbReference>
<dbReference type="eggNOG" id="COG3328">
    <property type="taxonomic scope" value="Bacteria"/>
</dbReference>
<dbReference type="AlphaFoldDB" id="G0VNL8"/>
<dbReference type="EMBL" id="HE576794">
    <property type="protein sequence ID" value="CCC73046.1"/>
    <property type="molecule type" value="Genomic_DNA"/>
</dbReference>
<evidence type="ECO:0000313" key="8">
    <source>
        <dbReference type="Proteomes" id="UP000010111"/>
    </source>
</evidence>
<sequence>MPKLKGIQFETAIIERYKRRECSVEEALIEMYLAGVSVRRVEDITELLWGTKVSNKDGFREILEAAEGMKGTNNLTERVNREIRRRTRAIGAFPDGNSALMLVCARLRHVAASEWGSKRYMDMEHLFKMKIEQPNDEENPYI</sequence>
<comment type="function">
    <text evidence="1 6">Required for the transposition of the insertion element.</text>
</comment>
<protein>
    <recommendedName>
        <fullName evidence="6">Mutator family transposase</fullName>
    </recommendedName>
</protein>
<dbReference type="Proteomes" id="UP000010111">
    <property type="component" value="Chromosome"/>
</dbReference>
<evidence type="ECO:0000256" key="3">
    <source>
        <dbReference type="ARBA" id="ARBA00022578"/>
    </source>
</evidence>
<evidence type="ECO:0000313" key="7">
    <source>
        <dbReference type="EMBL" id="CCC73046.1"/>
    </source>
</evidence>
<accession>G0VNL8</accession>
<gene>
    <name evidence="7" type="ORF">MELS_0824</name>
</gene>
<evidence type="ECO:0000256" key="4">
    <source>
        <dbReference type="ARBA" id="ARBA00023125"/>
    </source>
</evidence>
<name>G0VNL8_MEGEL</name>
<comment type="similarity">
    <text evidence="2 6">Belongs to the transposase mutator family.</text>
</comment>